<dbReference type="InterPro" id="IPR029058">
    <property type="entry name" value="AB_hydrolase_fold"/>
</dbReference>
<keyword evidence="2" id="KW-0732">Signal</keyword>
<dbReference type="PANTHER" id="PTHR22946">
    <property type="entry name" value="DIENELACTONE HYDROLASE DOMAIN-CONTAINING PROTEIN-RELATED"/>
    <property type="match status" value="1"/>
</dbReference>
<dbReference type="Gene3D" id="3.40.50.1820">
    <property type="entry name" value="alpha/beta hydrolase"/>
    <property type="match status" value="1"/>
</dbReference>
<dbReference type="InterPro" id="IPR050261">
    <property type="entry name" value="FrsA_esterase"/>
</dbReference>
<dbReference type="Pfam" id="PF01738">
    <property type="entry name" value="DLH"/>
    <property type="match status" value="1"/>
</dbReference>
<sequence>MKYAILLILAYSSIALCSAQKLRNEFTYAPSTEFGEQIVFQNTKDTTVNRYEKAVINGFDSKVPFYHYINSENTNKFVLLLHGLGGSKENWVKPTSDGKLVDSLVSLGYNVIIPDAKYHGERSYEFNFRPAGTLPPELSRSQQDAESLCELYSSTIKDLRILMDYLENRYTGEKLQFDLIGYSMGGAFSLLLNAVDPRINSVASCVPPLNRPIKEIKGFAWPNEIAEKLKDISSMYYADVQRSPVILLMGRTDYFTTVTEVNQFFDGMHITDKKLKFYEAGHSLPPVYINDVIEWITSHNKN</sequence>
<dbReference type="SUPFAM" id="SSF53474">
    <property type="entry name" value="alpha/beta-Hydrolases"/>
    <property type="match status" value="1"/>
</dbReference>
<gene>
    <name evidence="4" type="ORF">ACFOSV_13945</name>
</gene>
<keyword evidence="5" id="KW-1185">Reference proteome</keyword>
<name>A0ABV8AUM3_9BACT</name>
<protein>
    <submittedName>
        <fullName evidence="4">Alpha/beta hydrolase</fullName>
    </submittedName>
</protein>
<evidence type="ECO:0000256" key="1">
    <source>
        <dbReference type="ARBA" id="ARBA00022801"/>
    </source>
</evidence>
<feature type="domain" description="Dienelactone hydrolase" evidence="3">
    <location>
        <begin position="71"/>
        <end position="283"/>
    </location>
</feature>
<proteinExistence type="predicted"/>
<reference evidence="5" key="1">
    <citation type="journal article" date="2019" name="Int. J. Syst. Evol. Microbiol.">
        <title>The Global Catalogue of Microorganisms (GCM) 10K type strain sequencing project: providing services to taxonomists for standard genome sequencing and annotation.</title>
        <authorList>
            <consortium name="The Broad Institute Genomics Platform"/>
            <consortium name="The Broad Institute Genome Sequencing Center for Infectious Disease"/>
            <person name="Wu L."/>
            <person name="Ma J."/>
        </authorList>
    </citation>
    <scope>NUCLEOTIDE SEQUENCE [LARGE SCALE GENOMIC DNA]</scope>
    <source>
        <strain evidence="5">CCUG 60523</strain>
    </source>
</reference>
<feature type="signal peptide" evidence="2">
    <location>
        <begin position="1"/>
        <end position="17"/>
    </location>
</feature>
<evidence type="ECO:0000259" key="3">
    <source>
        <dbReference type="Pfam" id="PF01738"/>
    </source>
</evidence>
<dbReference type="RefSeq" id="WP_377906629.1">
    <property type="nucleotide sequence ID" value="NZ_JBHRZS010000007.1"/>
</dbReference>
<dbReference type="PANTHER" id="PTHR22946:SF9">
    <property type="entry name" value="POLYKETIDE TRANSFERASE AF380"/>
    <property type="match status" value="1"/>
</dbReference>
<evidence type="ECO:0000256" key="2">
    <source>
        <dbReference type="SAM" id="SignalP"/>
    </source>
</evidence>
<accession>A0ABV8AUM3</accession>
<comment type="caution">
    <text evidence="4">The sequence shown here is derived from an EMBL/GenBank/DDBJ whole genome shotgun (WGS) entry which is preliminary data.</text>
</comment>
<dbReference type="Proteomes" id="UP001595805">
    <property type="component" value="Unassembled WGS sequence"/>
</dbReference>
<evidence type="ECO:0000313" key="5">
    <source>
        <dbReference type="Proteomes" id="UP001595805"/>
    </source>
</evidence>
<keyword evidence="1 4" id="KW-0378">Hydrolase</keyword>
<dbReference type="GO" id="GO:0016787">
    <property type="term" value="F:hydrolase activity"/>
    <property type="evidence" value="ECO:0007669"/>
    <property type="project" value="UniProtKB-KW"/>
</dbReference>
<feature type="chain" id="PRO_5045337518" evidence="2">
    <location>
        <begin position="18"/>
        <end position="302"/>
    </location>
</feature>
<organism evidence="4 5">
    <name type="scientific">Algoriphagus namhaensis</name>
    <dbReference type="NCBI Taxonomy" id="915353"/>
    <lineage>
        <taxon>Bacteria</taxon>
        <taxon>Pseudomonadati</taxon>
        <taxon>Bacteroidota</taxon>
        <taxon>Cytophagia</taxon>
        <taxon>Cytophagales</taxon>
        <taxon>Cyclobacteriaceae</taxon>
        <taxon>Algoriphagus</taxon>
    </lineage>
</organism>
<dbReference type="InterPro" id="IPR002925">
    <property type="entry name" value="Dienelactn_hydro"/>
</dbReference>
<evidence type="ECO:0000313" key="4">
    <source>
        <dbReference type="EMBL" id="MFC3881290.1"/>
    </source>
</evidence>
<dbReference type="EMBL" id="JBHRZS010000007">
    <property type="protein sequence ID" value="MFC3881290.1"/>
    <property type="molecule type" value="Genomic_DNA"/>
</dbReference>